<keyword evidence="1" id="KW-0460">Magnesium</keyword>
<reference evidence="2" key="1">
    <citation type="submission" date="2020-12" db="EMBL/GenBank/DDBJ databases">
        <title>Clostridium thailandense sp. nov., a novel acetogenic bacterium isolated from peat land soil in Thailand.</title>
        <authorList>
            <person name="Chaikitkaew S."/>
            <person name="Birkeland N.K."/>
        </authorList>
    </citation>
    <scope>NUCLEOTIDE SEQUENCE</scope>
    <source>
        <strain evidence="2">PL3</strain>
    </source>
</reference>
<dbReference type="Proteomes" id="UP000694308">
    <property type="component" value="Unassembled WGS sequence"/>
</dbReference>
<comment type="caution">
    <text evidence="2">The sequence shown here is derived from an EMBL/GenBank/DDBJ whole genome shotgun (WGS) entry which is preliminary data.</text>
</comment>
<comment type="cofactor">
    <cofactor evidence="1">
        <name>Mg(2+)</name>
        <dbReference type="ChEBI" id="CHEBI:18420"/>
    </cofactor>
    <text evidence="1">Binds 2 magnesium ions per subunit.</text>
</comment>
<dbReference type="InterPro" id="IPR050792">
    <property type="entry name" value="ADP-ribosylglycohydrolase"/>
</dbReference>
<keyword evidence="1" id="KW-0479">Metal-binding</keyword>
<sequence length="291" mass="32491">MKKLDRILGGLFGVACGDALGGTLEFYSKKEGKEEYGYLKDIIGGGVWNLEPGEVTDDTMMTIAVAEGILENPDDPIKSIGKKFLNWYRSNPKDIGNTVKAAIEGYKIHGDWRRAAAYAHDQLAGQSAGNGTLMRCLPVALYYDNFEKMIKITKEQSRLTHFDKKAERACEIYNTIVYDYLRGKEKISTIESVVKAYDEYEEILLTSKRELNPSGYVVDSLICALWCFANTSNPEDAICEAVNLYGDSDTIGAITGGLAGVYYGIEAIPQRWREKILLKNLIYDLGEKLFI</sequence>
<dbReference type="AlphaFoldDB" id="A0A949TZI0"/>
<name>A0A949TZI0_9CLOT</name>
<dbReference type="EMBL" id="JAEEGC010000126">
    <property type="protein sequence ID" value="MBV7275528.1"/>
    <property type="molecule type" value="Genomic_DNA"/>
</dbReference>
<evidence type="ECO:0000313" key="3">
    <source>
        <dbReference type="Proteomes" id="UP000694308"/>
    </source>
</evidence>
<proteinExistence type="predicted"/>
<feature type="binding site" evidence="1">
    <location>
        <position position="247"/>
    </location>
    <ligand>
        <name>Mg(2+)</name>
        <dbReference type="ChEBI" id="CHEBI:18420"/>
        <label>1</label>
    </ligand>
</feature>
<accession>A0A949TZI0</accession>
<feature type="binding site" evidence="1">
    <location>
        <position position="57"/>
    </location>
    <ligand>
        <name>Mg(2+)</name>
        <dbReference type="ChEBI" id="CHEBI:18420"/>
        <label>1</label>
    </ligand>
</feature>
<dbReference type="InterPro" id="IPR005502">
    <property type="entry name" value="Ribosyl_crysJ1"/>
</dbReference>
<gene>
    <name evidence="2" type="ORF">I6U48_21735</name>
</gene>
<evidence type="ECO:0000256" key="1">
    <source>
        <dbReference type="PIRSR" id="PIRSR605502-1"/>
    </source>
</evidence>
<feature type="binding site" evidence="1">
    <location>
        <position position="250"/>
    </location>
    <ligand>
        <name>Mg(2+)</name>
        <dbReference type="ChEBI" id="CHEBI:18420"/>
        <label>1</label>
    </ligand>
</feature>
<dbReference type="PANTHER" id="PTHR16222:SF12">
    <property type="entry name" value="ADP-RIBOSYLGLYCOHYDROLASE-RELATED"/>
    <property type="match status" value="1"/>
</dbReference>
<organism evidence="2 3">
    <name type="scientific">Clostridium thailandense</name>
    <dbReference type="NCBI Taxonomy" id="2794346"/>
    <lineage>
        <taxon>Bacteria</taxon>
        <taxon>Bacillati</taxon>
        <taxon>Bacillota</taxon>
        <taxon>Clostridia</taxon>
        <taxon>Eubacteriales</taxon>
        <taxon>Clostridiaceae</taxon>
        <taxon>Clostridium</taxon>
    </lineage>
</organism>
<feature type="binding site" evidence="1">
    <location>
        <position position="56"/>
    </location>
    <ligand>
        <name>Mg(2+)</name>
        <dbReference type="ChEBI" id="CHEBI:18420"/>
        <label>1</label>
    </ligand>
</feature>
<dbReference type="PANTHER" id="PTHR16222">
    <property type="entry name" value="ADP-RIBOSYLGLYCOHYDROLASE"/>
    <property type="match status" value="1"/>
</dbReference>
<feature type="binding site" evidence="1">
    <location>
        <position position="249"/>
    </location>
    <ligand>
        <name>Mg(2+)</name>
        <dbReference type="ChEBI" id="CHEBI:18420"/>
        <label>1</label>
    </ligand>
</feature>
<dbReference type="RefSeq" id="WP_218322580.1">
    <property type="nucleotide sequence ID" value="NZ_JAEEGC010000126.1"/>
</dbReference>
<feature type="binding site" evidence="1">
    <location>
        <position position="58"/>
    </location>
    <ligand>
        <name>Mg(2+)</name>
        <dbReference type="ChEBI" id="CHEBI:18420"/>
        <label>1</label>
    </ligand>
</feature>
<dbReference type="Pfam" id="PF03747">
    <property type="entry name" value="ADP_ribosyl_GH"/>
    <property type="match status" value="1"/>
</dbReference>
<keyword evidence="3" id="KW-1185">Reference proteome</keyword>
<protein>
    <submittedName>
        <fullName evidence="2">ADP-ribosylglycohydrolase family protein</fullName>
    </submittedName>
</protein>
<evidence type="ECO:0000313" key="2">
    <source>
        <dbReference type="EMBL" id="MBV7275528.1"/>
    </source>
</evidence>
<dbReference type="GO" id="GO:0046872">
    <property type="term" value="F:metal ion binding"/>
    <property type="evidence" value="ECO:0007669"/>
    <property type="project" value="UniProtKB-KW"/>
</dbReference>